<dbReference type="AlphaFoldDB" id="A0A1F6DWW4"/>
<dbReference type="SUPFAM" id="SSF49363">
    <property type="entry name" value="Purple acid phosphatase, N-terminal domain"/>
    <property type="match status" value="1"/>
</dbReference>
<name>A0A1F6DWW4_9BACT</name>
<dbReference type="InterPro" id="IPR008963">
    <property type="entry name" value="Purple_acid_Pase-like_N"/>
</dbReference>
<proteinExistence type="predicted"/>
<dbReference type="InterPro" id="IPR036366">
    <property type="entry name" value="PGBDSf"/>
</dbReference>
<dbReference type="Gene3D" id="2.60.40.380">
    <property type="entry name" value="Purple acid phosphatase-like, N-terminal"/>
    <property type="match status" value="1"/>
</dbReference>
<dbReference type="InterPro" id="IPR015914">
    <property type="entry name" value="PAPs_N"/>
</dbReference>
<dbReference type="GO" id="GO:0003993">
    <property type="term" value="F:acid phosphatase activity"/>
    <property type="evidence" value="ECO:0007669"/>
    <property type="project" value="InterPro"/>
</dbReference>
<dbReference type="SUPFAM" id="SSF47090">
    <property type="entry name" value="PGBD-like"/>
    <property type="match status" value="1"/>
</dbReference>
<accession>A0A1F6DWW4</accession>
<dbReference type="EMBL" id="MFLK01000028">
    <property type="protein sequence ID" value="OGG65886.1"/>
    <property type="molecule type" value="Genomic_DNA"/>
</dbReference>
<feature type="signal peptide" evidence="1">
    <location>
        <begin position="1"/>
        <end position="28"/>
    </location>
</feature>
<protein>
    <recommendedName>
        <fullName evidence="2">Fibronectin type-III domain-containing protein</fullName>
    </recommendedName>
</protein>
<dbReference type="PROSITE" id="PS50853">
    <property type="entry name" value="FN3"/>
    <property type="match status" value="1"/>
</dbReference>
<dbReference type="InterPro" id="IPR036365">
    <property type="entry name" value="PGBD-like_sf"/>
</dbReference>
<sequence>MNKFTVPRALSVPVVALLFAFTPGAASALTMLTSSLDFGARGANVLSLQQFLAADVSLYAEGIISGYYGSLTRAAVQRYQCRQGIVCSGDAASTGYGRVGPRTLAAINASIGGVATGDISAPIVSPLVVATTSSSATFTWATNESARGSLYYSTSPLSTIEGLVPVISGQVAAESAFGFNHMVNISGLAPNTLYYYATRSDDASGNVQITWPSTFRTAP</sequence>
<dbReference type="GO" id="GO:0046872">
    <property type="term" value="F:metal ion binding"/>
    <property type="evidence" value="ECO:0007669"/>
    <property type="project" value="InterPro"/>
</dbReference>
<organism evidence="3 4">
    <name type="scientific">Candidatus Kaiserbacteria bacterium RIFCSPHIGHO2_02_FULL_55_20</name>
    <dbReference type="NCBI Taxonomy" id="1798497"/>
    <lineage>
        <taxon>Bacteria</taxon>
        <taxon>Candidatus Kaiseribacteriota</taxon>
    </lineage>
</organism>
<feature type="chain" id="PRO_5009524012" description="Fibronectin type-III domain-containing protein" evidence="1">
    <location>
        <begin position="29"/>
        <end position="219"/>
    </location>
</feature>
<reference evidence="3 4" key="1">
    <citation type="journal article" date="2016" name="Nat. Commun.">
        <title>Thousands of microbial genomes shed light on interconnected biogeochemical processes in an aquifer system.</title>
        <authorList>
            <person name="Anantharaman K."/>
            <person name="Brown C.T."/>
            <person name="Hug L.A."/>
            <person name="Sharon I."/>
            <person name="Castelle C.J."/>
            <person name="Probst A.J."/>
            <person name="Thomas B.C."/>
            <person name="Singh A."/>
            <person name="Wilkins M.J."/>
            <person name="Karaoz U."/>
            <person name="Brodie E.L."/>
            <person name="Williams K.H."/>
            <person name="Hubbard S.S."/>
            <person name="Banfield J.F."/>
        </authorList>
    </citation>
    <scope>NUCLEOTIDE SEQUENCE [LARGE SCALE GENOMIC DNA]</scope>
</reference>
<gene>
    <name evidence="3" type="ORF">A3D71_00440</name>
</gene>
<dbReference type="Pfam" id="PF16656">
    <property type="entry name" value="Pur_ac_phosph_N"/>
    <property type="match status" value="1"/>
</dbReference>
<dbReference type="Pfam" id="PF01471">
    <property type="entry name" value="PG_binding_1"/>
    <property type="match status" value="1"/>
</dbReference>
<evidence type="ECO:0000256" key="1">
    <source>
        <dbReference type="SAM" id="SignalP"/>
    </source>
</evidence>
<comment type="caution">
    <text evidence="3">The sequence shown here is derived from an EMBL/GenBank/DDBJ whole genome shotgun (WGS) entry which is preliminary data.</text>
</comment>
<dbReference type="Proteomes" id="UP000177652">
    <property type="component" value="Unassembled WGS sequence"/>
</dbReference>
<dbReference type="STRING" id="1798497.A3D71_00440"/>
<dbReference type="Gene3D" id="1.10.101.10">
    <property type="entry name" value="PGBD-like superfamily/PGBD"/>
    <property type="match status" value="1"/>
</dbReference>
<evidence type="ECO:0000313" key="4">
    <source>
        <dbReference type="Proteomes" id="UP000177652"/>
    </source>
</evidence>
<feature type="domain" description="Fibronectin type-III" evidence="2">
    <location>
        <begin position="122"/>
        <end position="219"/>
    </location>
</feature>
<dbReference type="InterPro" id="IPR002477">
    <property type="entry name" value="Peptidoglycan-bd-like"/>
</dbReference>
<keyword evidence="1" id="KW-0732">Signal</keyword>
<evidence type="ECO:0000313" key="3">
    <source>
        <dbReference type="EMBL" id="OGG65886.1"/>
    </source>
</evidence>
<dbReference type="InterPro" id="IPR003961">
    <property type="entry name" value="FN3_dom"/>
</dbReference>
<evidence type="ECO:0000259" key="2">
    <source>
        <dbReference type="PROSITE" id="PS50853"/>
    </source>
</evidence>